<reference evidence="3 4" key="1">
    <citation type="submission" date="2019-05" db="EMBL/GenBank/DDBJ databases">
        <title>Mikania micrantha, genome provides insights into the molecular mechanism of rapid growth.</title>
        <authorList>
            <person name="Liu B."/>
        </authorList>
    </citation>
    <scope>NUCLEOTIDE SEQUENCE [LARGE SCALE GENOMIC DNA]</scope>
    <source>
        <strain evidence="3">NLD-2019</strain>
        <tissue evidence="3">Leaf</tissue>
    </source>
</reference>
<dbReference type="InterPro" id="IPR036875">
    <property type="entry name" value="Znf_CCHC_sf"/>
</dbReference>
<sequence>MDVDRECEDFQVDQLCVGLERISPTSGKRFYKPDVPNSCKPHEGMVFDSIDHAFEFYQSYAIKGGFTARRGSQICYDILSGIDPEGNKVVRDIMSSSEYIVNKLLKDMDKLTIFRDTLQEIMDKTDVETRGLPVVKQKGIVASFVPSQNDISTENVRVPSGIRNKGSGSHKRFKSKREQAISRMGKRSRFCHNCGQSGHDRRTCPALGRPGKG</sequence>
<gene>
    <name evidence="3" type="ORF">E3N88_05119</name>
</gene>
<dbReference type="EMBL" id="SZYD01000002">
    <property type="protein sequence ID" value="KAD7117851.1"/>
    <property type="molecule type" value="Genomic_DNA"/>
</dbReference>
<dbReference type="OrthoDB" id="1914915at2759"/>
<protein>
    <recommendedName>
        <fullName evidence="2">CCHC-type domain-containing protein</fullName>
    </recommendedName>
</protein>
<evidence type="ECO:0000256" key="1">
    <source>
        <dbReference type="PROSITE-ProRule" id="PRU00047"/>
    </source>
</evidence>
<feature type="domain" description="CCHC-type" evidence="2">
    <location>
        <begin position="191"/>
        <end position="205"/>
    </location>
</feature>
<dbReference type="AlphaFoldDB" id="A0A5N6PYF5"/>
<dbReference type="PROSITE" id="PS50158">
    <property type="entry name" value="ZF_CCHC"/>
    <property type="match status" value="1"/>
</dbReference>
<evidence type="ECO:0000313" key="3">
    <source>
        <dbReference type="EMBL" id="KAD7117851.1"/>
    </source>
</evidence>
<organism evidence="3 4">
    <name type="scientific">Mikania micrantha</name>
    <name type="common">bitter vine</name>
    <dbReference type="NCBI Taxonomy" id="192012"/>
    <lineage>
        <taxon>Eukaryota</taxon>
        <taxon>Viridiplantae</taxon>
        <taxon>Streptophyta</taxon>
        <taxon>Embryophyta</taxon>
        <taxon>Tracheophyta</taxon>
        <taxon>Spermatophyta</taxon>
        <taxon>Magnoliopsida</taxon>
        <taxon>eudicotyledons</taxon>
        <taxon>Gunneridae</taxon>
        <taxon>Pentapetalae</taxon>
        <taxon>asterids</taxon>
        <taxon>campanulids</taxon>
        <taxon>Asterales</taxon>
        <taxon>Asteraceae</taxon>
        <taxon>Asteroideae</taxon>
        <taxon>Heliantheae alliance</taxon>
        <taxon>Eupatorieae</taxon>
        <taxon>Mikania</taxon>
    </lineage>
</organism>
<dbReference type="InterPro" id="IPR001878">
    <property type="entry name" value="Znf_CCHC"/>
</dbReference>
<comment type="caution">
    <text evidence="3">The sequence shown here is derived from an EMBL/GenBank/DDBJ whole genome shotgun (WGS) entry which is preliminary data.</text>
</comment>
<keyword evidence="1" id="KW-0862">Zinc</keyword>
<evidence type="ECO:0000259" key="2">
    <source>
        <dbReference type="PROSITE" id="PS50158"/>
    </source>
</evidence>
<proteinExistence type="predicted"/>
<keyword evidence="1" id="KW-0863">Zinc-finger</keyword>
<keyword evidence="4" id="KW-1185">Reference proteome</keyword>
<accession>A0A5N6PYF5</accession>
<dbReference type="GO" id="GO:0003676">
    <property type="term" value="F:nucleic acid binding"/>
    <property type="evidence" value="ECO:0007669"/>
    <property type="project" value="InterPro"/>
</dbReference>
<name>A0A5N6PYF5_9ASTR</name>
<dbReference type="Proteomes" id="UP000326396">
    <property type="component" value="Linkage Group LG10"/>
</dbReference>
<keyword evidence="1" id="KW-0479">Metal-binding</keyword>
<evidence type="ECO:0000313" key="4">
    <source>
        <dbReference type="Proteomes" id="UP000326396"/>
    </source>
</evidence>
<dbReference type="SUPFAM" id="SSF57756">
    <property type="entry name" value="Retrovirus zinc finger-like domains"/>
    <property type="match status" value="1"/>
</dbReference>
<dbReference type="GO" id="GO:0008270">
    <property type="term" value="F:zinc ion binding"/>
    <property type="evidence" value="ECO:0007669"/>
    <property type="project" value="UniProtKB-KW"/>
</dbReference>